<evidence type="ECO:0000313" key="2">
    <source>
        <dbReference type="EMBL" id="ODQ46186.1"/>
    </source>
</evidence>
<accession>A0A1E3NJD6</accession>
<feature type="compositionally biased region" description="Basic and acidic residues" evidence="1">
    <location>
        <begin position="28"/>
        <end position="46"/>
    </location>
</feature>
<evidence type="ECO:0000313" key="3">
    <source>
        <dbReference type="Proteomes" id="UP000094455"/>
    </source>
</evidence>
<sequence length="72" mass="8349">MLKGEPTYGPELQMSTLQAQRYLPKKIMEGRSSNREIRKRQDDSRPSHSSLMLALAVAMVTVHSFEYTHYCF</sequence>
<dbReference type="GeneID" id="30179993"/>
<reference evidence="2 3" key="1">
    <citation type="journal article" date="2016" name="Proc. Natl. Acad. Sci. U.S.A.">
        <title>Comparative genomics of biotechnologically important yeasts.</title>
        <authorList>
            <person name="Riley R."/>
            <person name="Haridas S."/>
            <person name="Wolfe K.H."/>
            <person name="Lopes M.R."/>
            <person name="Hittinger C.T."/>
            <person name="Goeker M."/>
            <person name="Salamov A.A."/>
            <person name="Wisecaver J.H."/>
            <person name="Long T.M."/>
            <person name="Calvey C.H."/>
            <person name="Aerts A.L."/>
            <person name="Barry K.W."/>
            <person name="Choi C."/>
            <person name="Clum A."/>
            <person name="Coughlan A.Y."/>
            <person name="Deshpande S."/>
            <person name="Douglass A.P."/>
            <person name="Hanson S.J."/>
            <person name="Klenk H.-P."/>
            <person name="LaButti K.M."/>
            <person name="Lapidus A."/>
            <person name="Lindquist E.A."/>
            <person name="Lipzen A.M."/>
            <person name="Meier-Kolthoff J.P."/>
            <person name="Ohm R.A."/>
            <person name="Otillar R.P."/>
            <person name="Pangilinan J.L."/>
            <person name="Peng Y."/>
            <person name="Rokas A."/>
            <person name="Rosa C.A."/>
            <person name="Scheuner C."/>
            <person name="Sibirny A.A."/>
            <person name="Slot J.C."/>
            <person name="Stielow J.B."/>
            <person name="Sun H."/>
            <person name="Kurtzman C.P."/>
            <person name="Blackwell M."/>
            <person name="Grigoriev I.V."/>
            <person name="Jeffries T.W."/>
        </authorList>
    </citation>
    <scope>NUCLEOTIDE SEQUENCE [LARGE SCALE GENOMIC DNA]</scope>
    <source>
        <strain evidence="2 3">NRRL Y-2026</strain>
    </source>
</reference>
<dbReference type="Proteomes" id="UP000094455">
    <property type="component" value="Unassembled WGS sequence"/>
</dbReference>
<organism evidence="2 3">
    <name type="scientific">Pichia membranifaciens NRRL Y-2026</name>
    <dbReference type="NCBI Taxonomy" id="763406"/>
    <lineage>
        <taxon>Eukaryota</taxon>
        <taxon>Fungi</taxon>
        <taxon>Dikarya</taxon>
        <taxon>Ascomycota</taxon>
        <taxon>Saccharomycotina</taxon>
        <taxon>Pichiomycetes</taxon>
        <taxon>Pichiales</taxon>
        <taxon>Pichiaceae</taxon>
        <taxon>Pichia</taxon>
    </lineage>
</organism>
<protein>
    <submittedName>
        <fullName evidence="2">Uncharacterized protein</fullName>
    </submittedName>
</protein>
<gene>
    <name evidence="2" type="ORF">PICMEDRAFT_58558</name>
</gene>
<feature type="region of interest" description="Disordered" evidence="1">
    <location>
        <begin position="28"/>
        <end position="47"/>
    </location>
</feature>
<proteinExistence type="predicted"/>
<dbReference type="EMBL" id="KV454003">
    <property type="protein sequence ID" value="ODQ46186.1"/>
    <property type="molecule type" value="Genomic_DNA"/>
</dbReference>
<dbReference type="AlphaFoldDB" id="A0A1E3NJD6"/>
<dbReference type="RefSeq" id="XP_019017299.1">
    <property type="nucleotide sequence ID" value="XM_019163306.1"/>
</dbReference>
<name>A0A1E3NJD6_9ASCO</name>
<evidence type="ECO:0000256" key="1">
    <source>
        <dbReference type="SAM" id="MobiDB-lite"/>
    </source>
</evidence>
<keyword evidence="3" id="KW-1185">Reference proteome</keyword>